<dbReference type="KEGG" id="vg:77945214"/>
<dbReference type="EMBL" id="MT162466">
    <property type="protein sequence ID" value="QIN96680.1"/>
    <property type="molecule type" value="Genomic_DNA"/>
</dbReference>
<dbReference type="Proteomes" id="UP000502617">
    <property type="component" value="Segment"/>
</dbReference>
<sequence>MTLPRKNIFQTADNFLLQVALQYSLEALEGIDEEQDPEVYALTEAAIAEQTDLINADKFYEC</sequence>
<reference evidence="1 2" key="1">
    <citation type="submission" date="2020-03" db="EMBL/GenBank/DDBJ databases">
        <title>The Isolation and Genome Sequence of a Novel Cyanophage S-N03 from the Huanghai Sea, China.</title>
        <authorList>
            <person name="Jiang T."/>
        </authorList>
    </citation>
    <scope>NUCLEOTIDE SEQUENCE [LARGE SCALE GENOMIC DNA]</scope>
</reference>
<dbReference type="RefSeq" id="YP_010669060.1">
    <property type="nucleotide sequence ID" value="NC_070959.1"/>
</dbReference>
<evidence type="ECO:0000313" key="1">
    <source>
        <dbReference type="EMBL" id="QIN96680.1"/>
    </source>
</evidence>
<protein>
    <submittedName>
        <fullName evidence="1">Uncharacterized protein</fullName>
    </submittedName>
</protein>
<evidence type="ECO:0000313" key="2">
    <source>
        <dbReference type="Proteomes" id="UP000502617"/>
    </source>
</evidence>
<keyword evidence="2" id="KW-1185">Reference proteome</keyword>
<dbReference type="GeneID" id="77945214"/>
<proteinExistence type="predicted"/>
<accession>A0A6G8R5L3</accession>
<name>A0A6G8R5L3_9CAUD</name>
<organism evidence="1 2">
    <name type="scientific">Synechococcus phage S-N03</name>
    <dbReference type="NCBI Taxonomy" id="2718943"/>
    <lineage>
        <taxon>Viruses</taxon>
        <taxon>Duplodnaviria</taxon>
        <taxon>Heunggongvirae</taxon>
        <taxon>Uroviricota</taxon>
        <taxon>Caudoviricetes</taxon>
        <taxon>Pantevenvirales</taxon>
        <taxon>Kyanoviridae</taxon>
        <taxon>Huanghaivirus</taxon>
        <taxon>Huanghaivirus snothree</taxon>
    </lineage>
</organism>